<comment type="caution">
    <text evidence="2">The sequence shown here is derived from an EMBL/GenBank/DDBJ whole genome shotgun (WGS) entry which is preliminary data.</text>
</comment>
<evidence type="ECO:0008006" key="4">
    <source>
        <dbReference type="Google" id="ProtNLM"/>
    </source>
</evidence>
<feature type="compositionally biased region" description="Basic and acidic residues" evidence="1">
    <location>
        <begin position="524"/>
        <end position="538"/>
    </location>
</feature>
<feature type="region of interest" description="Disordered" evidence="1">
    <location>
        <begin position="509"/>
        <end position="551"/>
    </location>
</feature>
<evidence type="ECO:0000256" key="1">
    <source>
        <dbReference type="SAM" id="MobiDB-lite"/>
    </source>
</evidence>
<keyword evidence="3" id="KW-1185">Reference proteome</keyword>
<evidence type="ECO:0000313" key="2">
    <source>
        <dbReference type="EMBL" id="MBB3041210.1"/>
    </source>
</evidence>
<evidence type="ECO:0000313" key="3">
    <source>
        <dbReference type="Proteomes" id="UP000589626"/>
    </source>
</evidence>
<name>A0A7W4Z165_9ACTN</name>
<feature type="compositionally biased region" description="Acidic residues" evidence="1">
    <location>
        <begin position="539"/>
        <end position="551"/>
    </location>
</feature>
<reference evidence="2 3" key="1">
    <citation type="submission" date="2020-08" db="EMBL/GenBank/DDBJ databases">
        <title>Sequencing the genomes of 1000 actinobacteria strains.</title>
        <authorList>
            <person name="Klenk H.-P."/>
        </authorList>
    </citation>
    <scope>NUCLEOTIDE SEQUENCE [LARGE SCALE GENOMIC DNA]</scope>
    <source>
        <strain evidence="2 3">DSM 105498</strain>
    </source>
</reference>
<dbReference type="RefSeq" id="WP_183591134.1">
    <property type="nucleotide sequence ID" value="NZ_JACHWR010000001.1"/>
</dbReference>
<dbReference type="EMBL" id="JACHWR010000001">
    <property type="protein sequence ID" value="MBB3041210.1"/>
    <property type="molecule type" value="Genomic_DNA"/>
</dbReference>
<sequence length="551" mass="59933">MTAVTLVETTPEPSYDDLVVELGAVREWNGVLEEAISDLELAADERGWRLASMQLEQEFSRQGLERIVENCRVAAIASPLIKRGMKLRVGYVWSQGVSVQARAGEAEAAKGGQDVNAVVQAFWDDQSNQVSLTSSEAAETNEWGLGTDGQIVFAFFTDPLTGRVQVRTTPFQEITDKISNPNDRDEVWFYARSYTVRVIEPGYSGLTRSRVETRRVLHPDLRFWPAQRPKSIDGIPVLWDQPLLHVTVNRPAHWKWGIPDVYAALPWARAYEGILTDWAKLVKALSKFAWRLTGDRSSKARRAAEKLAHALPTRIDADAALLGAGTVGDVAAMGPGVNLEAIPKSGATIDADAGKPLASLVAAALGVSVVDLLADPGVTGARAVAETMDKGIVGEMNLRRATWRSVIQTITTYVIEQAVRAPRGPLSGTVVRDPRTGVETITLAGGTESTVEVVFPDLNELDPVKLVGAIVEADSTGKLGTPRLVAQLLMRALQVDDVDELLDAMFDEDGQWLPGMDPAPRSRTAGEELLRRHDRGEDPLDDPDGGPEDEQ</sequence>
<organism evidence="2 3">
    <name type="scientific">Nocardioides soli</name>
    <dbReference type="NCBI Taxonomy" id="1036020"/>
    <lineage>
        <taxon>Bacteria</taxon>
        <taxon>Bacillati</taxon>
        <taxon>Actinomycetota</taxon>
        <taxon>Actinomycetes</taxon>
        <taxon>Propionibacteriales</taxon>
        <taxon>Nocardioidaceae</taxon>
        <taxon>Nocardioides</taxon>
    </lineage>
</organism>
<protein>
    <recommendedName>
        <fullName evidence="4">Phage portal protein</fullName>
    </recommendedName>
</protein>
<dbReference type="Proteomes" id="UP000589626">
    <property type="component" value="Unassembled WGS sequence"/>
</dbReference>
<accession>A0A7W4Z165</accession>
<proteinExistence type="predicted"/>
<gene>
    <name evidence="2" type="ORF">FHU40_001011</name>
</gene>
<dbReference type="AlphaFoldDB" id="A0A7W4Z165"/>